<protein>
    <submittedName>
        <fullName evidence="2">Uncharacterized protein</fullName>
    </submittedName>
</protein>
<dbReference type="AlphaFoldDB" id="A0A0B4N0C2"/>
<name>A0A0B4N0C2_9BACT</name>
<evidence type="ECO:0000313" key="2">
    <source>
        <dbReference type="EMBL" id="AIF26075.1"/>
    </source>
</evidence>
<evidence type="ECO:0000256" key="1">
    <source>
        <dbReference type="SAM" id="MobiDB-lite"/>
    </source>
</evidence>
<sequence length="20" mass="2120">MDGAPRPFGQENQVYLAGLG</sequence>
<dbReference type="EMBL" id="KJ631390">
    <property type="protein sequence ID" value="AIF26075.1"/>
    <property type="molecule type" value="Genomic_DNA"/>
</dbReference>
<organism evidence="2">
    <name type="scientific">uncultured bacterium Ad_125_H07_contig1</name>
    <dbReference type="NCBI Taxonomy" id="1489299"/>
    <lineage>
        <taxon>Bacteria</taxon>
        <taxon>environmental samples</taxon>
    </lineage>
</organism>
<proteinExistence type="predicted"/>
<feature type="region of interest" description="Disordered" evidence="1">
    <location>
        <begin position="1"/>
        <end position="20"/>
    </location>
</feature>
<reference evidence="2" key="1">
    <citation type="submission" date="2014-03" db="EMBL/GenBank/DDBJ databases">
        <title>A sequence of cellulolytic fosmid clone of goat rumen metagenome.</title>
        <authorList>
            <person name="Lee K.-T."/>
            <person name="Kim J.-Y."/>
            <person name="Kim Y.-J."/>
            <person name="Ahn J.-H."/>
            <person name="Park M.-N."/>
            <person name="Kim J.-H."/>
            <person name="Kim T.-H."/>
        </authorList>
    </citation>
    <scope>NUCLEOTIDE SEQUENCE</scope>
</reference>
<accession>A0A0B4N0C2</accession>